<evidence type="ECO:0000256" key="4">
    <source>
        <dbReference type="ARBA" id="ARBA00022516"/>
    </source>
</evidence>
<keyword evidence="6 18" id="KW-0812">Transmembrane</keyword>
<feature type="transmembrane region" description="Helical" evidence="18">
    <location>
        <begin position="76"/>
        <end position="93"/>
    </location>
</feature>
<evidence type="ECO:0000256" key="3">
    <source>
        <dbReference type="ARBA" id="ARBA00005189"/>
    </source>
</evidence>
<comment type="caution">
    <text evidence="19">The sequence shown here is derived from an EMBL/GenBank/DDBJ whole genome shotgun (WGS) entry which is preliminary data.</text>
</comment>
<dbReference type="GO" id="GO:0005783">
    <property type="term" value="C:endoplasmic reticulum"/>
    <property type="evidence" value="ECO:0007669"/>
    <property type="project" value="UniProtKB-SubCell"/>
</dbReference>
<feature type="transmembrane region" description="Helical" evidence="18">
    <location>
        <begin position="441"/>
        <end position="466"/>
    </location>
</feature>
<comment type="pathway">
    <text evidence="14">Phospholipid metabolism.</text>
</comment>
<evidence type="ECO:0000256" key="16">
    <source>
        <dbReference type="ARBA" id="ARBA00038923"/>
    </source>
</evidence>
<keyword evidence="5" id="KW-0808">Transferase</keyword>
<dbReference type="GO" id="GO:0047184">
    <property type="term" value="F:1-acylglycerophosphocholine O-acyltransferase activity"/>
    <property type="evidence" value="ECO:0007669"/>
    <property type="project" value="UniProtKB-EC"/>
</dbReference>
<feature type="transmembrane region" description="Helical" evidence="18">
    <location>
        <begin position="313"/>
        <end position="337"/>
    </location>
</feature>
<gene>
    <name evidence="19" type="ORF">BG011_003679</name>
</gene>
<evidence type="ECO:0000256" key="5">
    <source>
        <dbReference type="ARBA" id="ARBA00022679"/>
    </source>
</evidence>
<evidence type="ECO:0000256" key="14">
    <source>
        <dbReference type="ARBA" id="ARBA00025707"/>
    </source>
</evidence>
<dbReference type="GO" id="GO:0016020">
    <property type="term" value="C:membrane"/>
    <property type="evidence" value="ECO:0007669"/>
    <property type="project" value="UniProtKB-SubCell"/>
</dbReference>
<dbReference type="InterPro" id="IPR049941">
    <property type="entry name" value="LPLAT_7/PORCN-like"/>
</dbReference>
<keyword evidence="4" id="KW-0444">Lipid biosynthesis</keyword>
<evidence type="ECO:0000256" key="13">
    <source>
        <dbReference type="ARBA" id="ARBA00023315"/>
    </source>
</evidence>
<keyword evidence="12" id="KW-1208">Phospholipid metabolism</keyword>
<evidence type="ECO:0000256" key="6">
    <source>
        <dbReference type="ARBA" id="ARBA00022692"/>
    </source>
</evidence>
<keyword evidence="8 18" id="KW-1133">Transmembrane helix</keyword>
<organism evidence="19 20">
    <name type="scientific">Mortierella polycephala</name>
    <dbReference type="NCBI Taxonomy" id="41804"/>
    <lineage>
        <taxon>Eukaryota</taxon>
        <taxon>Fungi</taxon>
        <taxon>Fungi incertae sedis</taxon>
        <taxon>Mucoromycota</taxon>
        <taxon>Mortierellomycotina</taxon>
        <taxon>Mortierellomycetes</taxon>
        <taxon>Mortierellales</taxon>
        <taxon>Mortierellaceae</taxon>
        <taxon>Mortierella</taxon>
    </lineage>
</organism>
<evidence type="ECO:0000256" key="9">
    <source>
        <dbReference type="ARBA" id="ARBA00023098"/>
    </source>
</evidence>
<dbReference type="EMBL" id="JAAAJA010000241">
    <property type="protein sequence ID" value="KAG0257909.1"/>
    <property type="molecule type" value="Genomic_DNA"/>
</dbReference>
<evidence type="ECO:0000256" key="2">
    <source>
        <dbReference type="ARBA" id="ARBA00004240"/>
    </source>
</evidence>
<protein>
    <recommendedName>
        <fullName evidence="17">Lysophospholipid acyltransferase 5</fullName>
        <ecNumber evidence="15">2.3.1.23</ecNumber>
        <ecNumber evidence="16">2.3.1.n6</ecNumber>
    </recommendedName>
</protein>
<evidence type="ECO:0000256" key="15">
    <source>
        <dbReference type="ARBA" id="ARBA00026120"/>
    </source>
</evidence>
<evidence type="ECO:0000313" key="20">
    <source>
        <dbReference type="Proteomes" id="UP000726737"/>
    </source>
</evidence>
<keyword evidence="11" id="KW-0594">Phospholipid biosynthesis</keyword>
<dbReference type="EC" id="2.3.1.n6" evidence="16"/>
<reference evidence="19" key="1">
    <citation type="journal article" date="2020" name="Fungal Divers.">
        <title>Resolving the Mortierellaceae phylogeny through synthesis of multi-gene phylogenetics and phylogenomics.</title>
        <authorList>
            <person name="Vandepol N."/>
            <person name="Liber J."/>
            <person name="Desiro A."/>
            <person name="Na H."/>
            <person name="Kennedy M."/>
            <person name="Barry K."/>
            <person name="Grigoriev I.V."/>
            <person name="Miller A.N."/>
            <person name="O'Donnell K."/>
            <person name="Stajich J.E."/>
            <person name="Bonito G."/>
        </authorList>
    </citation>
    <scope>NUCLEOTIDE SEQUENCE</scope>
    <source>
        <strain evidence="19">KOD948</strain>
    </source>
</reference>
<dbReference type="GO" id="GO:0030258">
    <property type="term" value="P:lipid modification"/>
    <property type="evidence" value="ECO:0007669"/>
    <property type="project" value="TreeGrafter"/>
</dbReference>
<sequence>MDQLLHQVHETYLPAWFAPKAPAPFLDYGLTHSISEASGVPEPSLRLLLTILAGYPIAIFYRLIFLNKTSSIIGESARNFFFMVTGVLLSYYFNSFDIIHPLTTCVGTWLICRVFGAIAPKNRAMASGLSFIFNFGYLLTSYKYAATEDYDICYTMQQCVQCLRMIGFGMDFMDGQPKTASKKRDVAAADSLATLVEEKKSHPSKADHGPNHVVVAPNAAAVTVVREKTPISFGRDIALPQLPSLAETIAYAFFPFAFLVGPQFSFSLYRKFITMELFNVPMPASAGREEAKAAAAATANDIPQGSLRYAARCFALGLFYLGLGQVLGGYFPTIALLGKAYLERPFLERVFIFWWTGKTVLNKYLGIWTIGEGPCVLSGITFNGYDAQGRPEWNGLRNVNPLKYEFATSLTQIVSSFNMNTNYWAKLYVFKRLIFLGNKNLSALGVLLFLAVWHGTHIGYFFCFGLEFMDMETERRMSARFGRSINAFIAKQSGVVHVVLTAAWSITTWLLTTSALYFAAVPFDLLQMDKSLAAIRSINYLGIYVMLGLLFLDIFLSIVMPKKRSKSIKTE</sequence>
<dbReference type="EC" id="2.3.1.23" evidence="15"/>
<dbReference type="PANTHER" id="PTHR13906">
    <property type="entry name" value="PORCUPINE"/>
    <property type="match status" value="1"/>
</dbReference>
<evidence type="ECO:0000256" key="10">
    <source>
        <dbReference type="ARBA" id="ARBA00023136"/>
    </source>
</evidence>
<dbReference type="OrthoDB" id="286734at2759"/>
<keyword evidence="20" id="KW-1185">Reference proteome</keyword>
<dbReference type="Pfam" id="PF03062">
    <property type="entry name" value="MBOAT"/>
    <property type="match status" value="1"/>
</dbReference>
<feature type="transmembrane region" description="Helical" evidence="18">
    <location>
        <begin position="126"/>
        <end position="145"/>
    </location>
</feature>
<keyword evidence="10 18" id="KW-0472">Membrane</keyword>
<comment type="subcellular location">
    <subcellularLocation>
        <location evidence="2">Endoplasmic reticulum</location>
    </subcellularLocation>
    <subcellularLocation>
        <location evidence="1">Membrane</location>
        <topology evidence="1">Multi-pass membrane protein</topology>
    </subcellularLocation>
</comment>
<name>A0A9P6Q3J5_9FUNG</name>
<evidence type="ECO:0000256" key="18">
    <source>
        <dbReference type="SAM" id="Phobius"/>
    </source>
</evidence>
<feature type="transmembrane region" description="Helical" evidence="18">
    <location>
        <begin position="540"/>
        <end position="559"/>
    </location>
</feature>
<dbReference type="AlphaFoldDB" id="A0A9P6Q3J5"/>
<keyword evidence="7" id="KW-0256">Endoplasmic reticulum</keyword>
<dbReference type="InterPro" id="IPR004299">
    <property type="entry name" value="MBOAT_fam"/>
</dbReference>
<evidence type="ECO:0000256" key="12">
    <source>
        <dbReference type="ARBA" id="ARBA00023264"/>
    </source>
</evidence>
<evidence type="ECO:0000256" key="1">
    <source>
        <dbReference type="ARBA" id="ARBA00004141"/>
    </source>
</evidence>
<feature type="transmembrane region" description="Helical" evidence="18">
    <location>
        <begin position="45"/>
        <end position="64"/>
    </location>
</feature>
<accession>A0A9P6Q3J5</accession>
<dbReference type="Proteomes" id="UP000726737">
    <property type="component" value="Unassembled WGS sequence"/>
</dbReference>
<evidence type="ECO:0000256" key="8">
    <source>
        <dbReference type="ARBA" id="ARBA00022989"/>
    </source>
</evidence>
<dbReference type="GO" id="GO:0071617">
    <property type="term" value="F:lysophospholipid acyltransferase activity"/>
    <property type="evidence" value="ECO:0007669"/>
    <property type="project" value="TreeGrafter"/>
</dbReference>
<dbReference type="PANTHER" id="PTHR13906:SF14">
    <property type="entry name" value="LYSOPHOSPHOLIPID ACYLTRANSFERASE 5"/>
    <property type="match status" value="1"/>
</dbReference>
<evidence type="ECO:0000256" key="7">
    <source>
        <dbReference type="ARBA" id="ARBA00022824"/>
    </source>
</evidence>
<evidence type="ECO:0000256" key="11">
    <source>
        <dbReference type="ARBA" id="ARBA00023209"/>
    </source>
</evidence>
<comment type="pathway">
    <text evidence="3">Lipid metabolism.</text>
</comment>
<proteinExistence type="predicted"/>
<dbReference type="GO" id="GO:0006656">
    <property type="term" value="P:phosphatidylcholine biosynthetic process"/>
    <property type="evidence" value="ECO:0007669"/>
    <property type="project" value="TreeGrafter"/>
</dbReference>
<keyword evidence="13" id="KW-0012">Acyltransferase</keyword>
<evidence type="ECO:0000313" key="19">
    <source>
        <dbReference type="EMBL" id="KAG0257909.1"/>
    </source>
</evidence>
<feature type="transmembrane region" description="Helical" evidence="18">
    <location>
        <begin position="495"/>
        <end position="520"/>
    </location>
</feature>
<evidence type="ECO:0000256" key="17">
    <source>
        <dbReference type="ARBA" id="ARBA00039721"/>
    </source>
</evidence>
<keyword evidence="9" id="KW-0443">Lipid metabolism</keyword>